<comment type="caution">
    <text evidence="1">The sequence shown here is derived from an EMBL/GenBank/DDBJ whole genome shotgun (WGS) entry which is preliminary data.</text>
</comment>
<evidence type="ECO:0000313" key="1">
    <source>
        <dbReference type="EMBL" id="MCK0536572.1"/>
    </source>
</evidence>
<gene>
    <name evidence="1" type="ORF">MU846_02520</name>
</gene>
<name>A0ABT0E424_9GAMM</name>
<proteinExistence type="predicted"/>
<protein>
    <recommendedName>
        <fullName evidence="3">Cellulose synthase subunit D</fullName>
    </recommendedName>
</protein>
<dbReference type="InterPro" id="IPR038470">
    <property type="entry name" value="Cellsynth_D_sf"/>
</dbReference>
<dbReference type="Proteomes" id="UP001165524">
    <property type="component" value="Unassembled WGS sequence"/>
</dbReference>
<accession>A0ABT0E424</accession>
<evidence type="ECO:0008006" key="3">
    <source>
        <dbReference type="Google" id="ProtNLM"/>
    </source>
</evidence>
<keyword evidence="2" id="KW-1185">Reference proteome</keyword>
<evidence type="ECO:0000313" key="2">
    <source>
        <dbReference type="Proteomes" id="UP001165524"/>
    </source>
</evidence>
<sequence>MSDEQAGRDWLARSVVYHESQQGSRQWRAFLGVLMRELKATAGDQAEDFLRHLGACMADTMPLERYDTLEEMVAAINTHWHRINWGWCAMQPQGDGIHIVHGAWPRVDVRVEHEWPASLAAVLEGIYGAWLRQQGGGEVVPIRASQVRADAPLEFVYG</sequence>
<dbReference type="RefSeq" id="WP_246947943.1">
    <property type="nucleotide sequence ID" value="NZ_JALKII010000001.1"/>
</dbReference>
<reference evidence="1" key="1">
    <citation type="submission" date="2022-04" db="EMBL/GenBank/DDBJ databases">
        <title>Alcanivorax sp. CY1518 draft genome sequence.</title>
        <authorList>
            <person name="Zhao G."/>
            <person name="An M."/>
        </authorList>
    </citation>
    <scope>NUCLEOTIDE SEQUENCE</scope>
    <source>
        <strain evidence="1">CY1518</strain>
    </source>
</reference>
<dbReference type="EMBL" id="JALKII010000001">
    <property type="protein sequence ID" value="MCK0536572.1"/>
    <property type="molecule type" value="Genomic_DNA"/>
</dbReference>
<dbReference type="InterPro" id="IPR022798">
    <property type="entry name" value="BcsD_bac"/>
</dbReference>
<organism evidence="1 2">
    <name type="scientific">Alcanivorax quisquiliarum</name>
    <dbReference type="NCBI Taxonomy" id="2933565"/>
    <lineage>
        <taxon>Bacteria</taxon>
        <taxon>Pseudomonadati</taxon>
        <taxon>Pseudomonadota</taxon>
        <taxon>Gammaproteobacteria</taxon>
        <taxon>Oceanospirillales</taxon>
        <taxon>Alcanivoracaceae</taxon>
        <taxon>Alcanivorax</taxon>
    </lineage>
</organism>
<dbReference type="Gene3D" id="3.30.70.2590">
    <property type="match status" value="1"/>
</dbReference>
<dbReference type="Pfam" id="PF03500">
    <property type="entry name" value="Cellsynth_D"/>
    <property type="match status" value="1"/>
</dbReference>